<evidence type="ECO:0000313" key="1">
    <source>
        <dbReference type="EMBL" id="KAI8538931.1"/>
    </source>
</evidence>
<dbReference type="Proteomes" id="UP001062846">
    <property type="component" value="Chromosome 9"/>
</dbReference>
<organism evidence="1 2">
    <name type="scientific">Rhododendron molle</name>
    <name type="common">Chinese azalea</name>
    <name type="synonym">Azalea mollis</name>
    <dbReference type="NCBI Taxonomy" id="49168"/>
    <lineage>
        <taxon>Eukaryota</taxon>
        <taxon>Viridiplantae</taxon>
        <taxon>Streptophyta</taxon>
        <taxon>Embryophyta</taxon>
        <taxon>Tracheophyta</taxon>
        <taxon>Spermatophyta</taxon>
        <taxon>Magnoliopsida</taxon>
        <taxon>eudicotyledons</taxon>
        <taxon>Gunneridae</taxon>
        <taxon>Pentapetalae</taxon>
        <taxon>asterids</taxon>
        <taxon>Ericales</taxon>
        <taxon>Ericaceae</taxon>
        <taxon>Ericoideae</taxon>
        <taxon>Rhodoreae</taxon>
        <taxon>Rhododendron</taxon>
    </lineage>
</organism>
<proteinExistence type="predicted"/>
<keyword evidence="2" id="KW-1185">Reference proteome</keyword>
<reference evidence="1" key="1">
    <citation type="submission" date="2022-02" db="EMBL/GenBank/DDBJ databases">
        <title>Plant Genome Project.</title>
        <authorList>
            <person name="Zhang R.-G."/>
        </authorList>
    </citation>
    <scope>NUCLEOTIDE SEQUENCE</scope>
    <source>
        <strain evidence="1">AT1</strain>
    </source>
</reference>
<protein>
    <submittedName>
        <fullName evidence="1">Uncharacterized protein</fullName>
    </submittedName>
</protein>
<gene>
    <name evidence="1" type="ORF">RHMOL_Rhmol09G0141700</name>
</gene>
<comment type="caution">
    <text evidence="1">The sequence shown here is derived from an EMBL/GenBank/DDBJ whole genome shotgun (WGS) entry which is preliminary data.</text>
</comment>
<sequence>MSCSKQYSLVFIFFIIVVAASAPRGWCARATGERNREHYFKTMFENRLPRGPVPPSDHSPCHNKLGPYQQSQLSYTSDFVTCP</sequence>
<evidence type="ECO:0000313" key="2">
    <source>
        <dbReference type="Proteomes" id="UP001062846"/>
    </source>
</evidence>
<dbReference type="EMBL" id="CM046396">
    <property type="protein sequence ID" value="KAI8538931.1"/>
    <property type="molecule type" value="Genomic_DNA"/>
</dbReference>
<name>A0ACC0MD29_RHOML</name>
<accession>A0ACC0MD29</accession>